<evidence type="ECO:0000256" key="5">
    <source>
        <dbReference type="ARBA" id="ARBA00022989"/>
    </source>
</evidence>
<evidence type="ECO:0000313" key="9">
    <source>
        <dbReference type="Proteomes" id="UP000245680"/>
    </source>
</evidence>
<feature type="transmembrane region" description="Helical" evidence="7">
    <location>
        <begin position="131"/>
        <end position="154"/>
    </location>
</feature>
<proteinExistence type="inferred from homology"/>
<dbReference type="Pfam" id="PF13440">
    <property type="entry name" value="Polysacc_synt_3"/>
    <property type="match status" value="1"/>
</dbReference>
<feature type="transmembrane region" description="Helical" evidence="7">
    <location>
        <begin position="166"/>
        <end position="186"/>
    </location>
</feature>
<comment type="similarity">
    <text evidence="2">Belongs to the polysaccharide synthase family.</text>
</comment>
<evidence type="ECO:0000256" key="3">
    <source>
        <dbReference type="ARBA" id="ARBA00022475"/>
    </source>
</evidence>
<reference evidence="8 9" key="1">
    <citation type="submission" date="2018-05" db="EMBL/GenBank/DDBJ databases">
        <title>Rhodobacteraceae gen. nov., sp. nov. isolated from sea water.</title>
        <authorList>
            <person name="Ren Y."/>
        </authorList>
    </citation>
    <scope>NUCLEOTIDE SEQUENCE [LARGE SCALE GENOMIC DNA]</scope>
    <source>
        <strain evidence="8 9">TG-679</strain>
    </source>
</reference>
<feature type="transmembrane region" description="Helical" evidence="7">
    <location>
        <begin position="94"/>
        <end position="119"/>
    </location>
</feature>
<evidence type="ECO:0000313" key="8">
    <source>
        <dbReference type="EMBL" id="PWR03990.1"/>
    </source>
</evidence>
<evidence type="ECO:0000256" key="4">
    <source>
        <dbReference type="ARBA" id="ARBA00022692"/>
    </source>
</evidence>
<feature type="transmembrane region" description="Helical" evidence="7">
    <location>
        <begin position="497"/>
        <end position="517"/>
    </location>
</feature>
<dbReference type="GO" id="GO:0005886">
    <property type="term" value="C:plasma membrane"/>
    <property type="evidence" value="ECO:0007669"/>
    <property type="project" value="UniProtKB-SubCell"/>
</dbReference>
<feature type="transmembrane region" description="Helical" evidence="7">
    <location>
        <begin position="469"/>
        <end position="491"/>
    </location>
</feature>
<feature type="transmembrane region" description="Helical" evidence="7">
    <location>
        <begin position="403"/>
        <end position="426"/>
    </location>
</feature>
<comment type="caution">
    <text evidence="8">The sequence shown here is derived from an EMBL/GenBank/DDBJ whole genome shotgun (WGS) entry which is preliminary data.</text>
</comment>
<evidence type="ECO:0000256" key="1">
    <source>
        <dbReference type="ARBA" id="ARBA00004651"/>
    </source>
</evidence>
<evidence type="ECO:0000256" key="6">
    <source>
        <dbReference type="ARBA" id="ARBA00023136"/>
    </source>
</evidence>
<evidence type="ECO:0000256" key="7">
    <source>
        <dbReference type="SAM" id="Phobius"/>
    </source>
</evidence>
<keyword evidence="5 7" id="KW-1133">Transmembrane helix</keyword>
<gene>
    <name evidence="8" type="ORF">DKT77_03680</name>
</gene>
<keyword evidence="3" id="KW-1003">Cell membrane</keyword>
<keyword evidence="6 7" id="KW-0472">Membrane</keyword>
<feature type="transmembrane region" description="Helical" evidence="7">
    <location>
        <begin position="372"/>
        <end position="391"/>
    </location>
</feature>
<accession>A0A2V2LEJ5</accession>
<comment type="subcellular location">
    <subcellularLocation>
        <location evidence="1">Cell membrane</location>
        <topology evidence="1">Multi-pass membrane protein</topology>
    </subcellularLocation>
</comment>
<feature type="transmembrane region" description="Helical" evidence="7">
    <location>
        <begin position="432"/>
        <end position="457"/>
    </location>
</feature>
<keyword evidence="9" id="KW-1185">Reference proteome</keyword>
<keyword evidence="4 7" id="KW-0812">Transmembrane</keyword>
<dbReference type="InterPro" id="IPR050833">
    <property type="entry name" value="Poly_Biosynth_Transport"/>
</dbReference>
<dbReference type="Proteomes" id="UP000245680">
    <property type="component" value="Unassembled WGS sequence"/>
</dbReference>
<feature type="transmembrane region" description="Helical" evidence="7">
    <location>
        <begin position="64"/>
        <end position="88"/>
    </location>
</feature>
<dbReference type="PANTHER" id="PTHR30250:SF10">
    <property type="entry name" value="LIPOPOLYSACCHARIDE BIOSYNTHESIS PROTEIN WZXC"/>
    <property type="match status" value="1"/>
</dbReference>
<dbReference type="AlphaFoldDB" id="A0A2V2LEJ5"/>
<sequence>MRKSSCKRCGTVYRAAWEDRQIFRCRNAKGSCQMNTVQTDPRDAFFDVSALKAGMESRAGRASILVLAMAGLKLVLHLGSTIVLARLIPPEEFGIASLAMPIAVIAMNLSQFGLAQPIVQMPTVTHRLVSTLFWVNLLLGALFGGALVAGSGAAARFYGVPEVGPVFAVLGLSVVMTAILTQYIAILRRKMHIRLLEYGALAAFALSVAAAVVAAFLGASYWAVILQQVLQGVLTVAIFAFHTPWLPSRPRLRDLREARSALSFGGNVALSNLLEQASHALPVILIGRLYSPLEAGLYQRSSTLARLLPTRAVSPLASVFVSSLSRVQDDPAAFRSLFLRMMTRLNMIMMPIGVLAFTCADIVVPVVLGQDWAASAPILAWLCLMLLQNTLDQGVNWALIASGASRSLTAISALSLVIVCVAMYAIGNGGDIVLIAMVLMLSNTFVRQPVLAWLGITHTHLDLETVIRGYLLDLGLAVVAIVLVTAVRGSIVGGGDFVELAASIAIVVLLFAARVMANAELRADVLKLVFITAARR</sequence>
<organism evidence="8 9">
    <name type="scientific">Meridianimarinicoccus roseus</name>
    <dbReference type="NCBI Taxonomy" id="2072018"/>
    <lineage>
        <taxon>Bacteria</taxon>
        <taxon>Pseudomonadati</taxon>
        <taxon>Pseudomonadota</taxon>
        <taxon>Alphaproteobacteria</taxon>
        <taxon>Rhodobacterales</taxon>
        <taxon>Paracoccaceae</taxon>
        <taxon>Meridianimarinicoccus</taxon>
    </lineage>
</organism>
<evidence type="ECO:0008006" key="10">
    <source>
        <dbReference type="Google" id="ProtNLM"/>
    </source>
</evidence>
<feature type="transmembrane region" description="Helical" evidence="7">
    <location>
        <begin position="198"/>
        <end position="223"/>
    </location>
</feature>
<dbReference type="EMBL" id="QGKU01000014">
    <property type="protein sequence ID" value="PWR03990.1"/>
    <property type="molecule type" value="Genomic_DNA"/>
</dbReference>
<dbReference type="PANTHER" id="PTHR30250">
    <property type="entry name" value="PST FAMILY PREDICTED COLANIC ACID TRANSPORTER"/>
    <property type="match status" value="1"/>
</dbReference>
<dbReference type="OrthoDB" id="9770347at2"/>
<feature type="transmembrane region" description="Helical" evidence="7">
    <location>
        <begin position="345"/>
        <end position="366"/>
    </location>
</feature>
<feature type="transmembrane region" description="Helical" evidence="7">
    <location>
        <begin position="229"/>
        <end position="246"/>
    </location>
</feature>
<evidence type="ECO:0000256" key="2">
    <source>
        <dbReference type="ARBA" id="ARBA00007430"/>
    </source>
</evidence>
<name>A0A2V2LEJ5_9RHOB</name>
<protein>
    <recommendedName>
        <fullName evidence="10">Lipopolysaccharide biosynthesis protein</fullName>
    </recommendedName>
</protein>